<accession>A0ABS2D1Q7</accession>
<dbReference type="RefSeq" id="WP_204193191.1">
    <property type="nucleotide sequence ID" value="NZ_JAFEMC010000001.1"/>
</dbReference>
<evidence type="ECO:0000313" key="3">
    <source>
        <dbReference type="Proteomes" id="UP000763641"/>
    </source>
</evidence>
<evidence type="ECO:0000313" key="2">
    <source>
        <dbReference type="EMBL" id="MBM6574842.1"/>
    </source>
</evidence>
<proteinExistence type="predicted"/>
<comment type="caution">
    <text evidence="2">The sequence shown here is derived from an EMBL/GenBank/DDBJ whole genome shotgun (WGS) entry which is preliminary data.</text>
</comment>
<dbReference type="NCBIfam" id="NF035944">
    <property type="entry name" value="PEPxxWA-CTERM"/>
    <property type="match status" value="1"/>
</dbReference>
<sequence>MNAAALYAPPVPRRMKGRIESQYGSPERSAPKTGRHRMTMMTKLAFAVALLGSAPMAQAATLNIGPVRGEAYGTQGTTGNTVLTYNLGANAHVTNIAYTLTLTALVPSWRWDHVIRFGGSSSYDVEFKPAYDLQQPGTDTFTGTMDLAAAGMDFFLMGDGVFKLEFLDSFETRGLTAVWDDVRIGVTYQPGIGAVPEPAAWALMIVGVGAIGGRMRRRPRRTVSFA</sequence>
<protein>
    <submittedName>
        <fullName evidence="2">PEPxxWA-CTERM sorting domain-containing protein</fullName>
    </submittedName>
</protein>
<dbReference type="EMBL" id="JAFEMC010000001">
    <property type="protein sequence ID" value="MBM6574842.1"/>
    <property type="molecule type" value="Genomic_DNA"/>
</dbReference>
<dbReference type="InterPro" id="IPR013424">
    <property type="entry name" value="Ice-binding_C"/>
</dbReference>
<name>A0ABS2D1Q7_9SPHN</name>
<gene>
    <name evidence="2" type="ORF">ILT43_00540</name>
</gene>
<feature type="domain" description="Ice-binding protein C-terminal" evidence="1">
    <location>
        <begin position="194"/>
        <end position="218"/>
    </location>
</feature>
<reference evidence="2 3" key="1">
    <citation type="submission" date="2020-12" db="EMBL/GenBank/DDBJ databases">
        <title>Sphingomonas sp.</title>
        <authorList>
            <person name="Kim M.K."/>
        </authorList>
    </citation>
    <scope>NUCLEOTIDE SEQUENCE [LARGE SCALE GENOMIC DNA]</scope>
    <source>
        <strain evidence="2 3">BT552</strain>
    </source>
</reference>
<evidence type="ECO:0000259" key="1">
    <source>
        <dbReference type="Pfam" id="PF07589"/>
    </source>
</evidence>
<keyword evidence="3" id="KW-1185">Reference proteome</keyword>
<dbReference type="NCBIfam" id="TIGR02595">
    <property type="entry name" value="PEP_CTERM"/>
    <property type="match status" value="1"/>
</dbReference>
<dbReference type="Pfam" id="PF07589">
    <property type="entry name" value="PEP-CTERM"/>
    <property type="match status" value="1"/>
</dbReference>
<dbReference type="Proteomes" id="UP000763641">
    <property type="component" value="Unassembled WGS sequence"/>
</dbReference>
<organism evidence="2 3">
    <name type="scientific">Sphingomonas longa</name>
    <dbReference type="NCBI Taxonomy" id="2778730"/>
    <lineage>
        <taxon>Bacteria</taxon>
        <taxon>Pseudomonadati</taxon>
        <taxon>Pseudomonadota</taxon>
        <taxon>Alphaproteobacteria</taxon>
        <taxon>Sphingomonadales</taxon>
        <taxon>Sphingomonadaceae</taxon>
        <taxon>Sphingomonas</taxon>
    </lineage>
</organism>